<dbReference type="Pfam" id="PF19775">
    <property type="entry name" value="DUF6261"/>
    <property type="match status" value="1"/>
</dbReference>
<evidence type="ECO:0000313" key="2">
    <source>
        <dbReference type="Proteomes" id="UP000044026"/>
    </source>
</evidence>
<dbReference type="RefSeq" id="WP_041999889.1">
    <property type="nucleotide sequence ID" value="NZ_CP022382.1"/>
</dbReference>
<dbReference type="Proteomes" id="UP000044026">
    <property type="component" value="Unassembled WGS sequence"/>
</dbReference>
<reference evidence="1 2" key="1">
    <citation type="submission" date="2015-01" db="EMBL/GenBank/DDBJ databases">
        <authorList>
            <person name="Xiang T."/>
            <person name="Song Y."/>
            <person name="Huang L."/>
            <person name="Wang B."/>
            <person name="Wu P."/>
        </authorList>
    </citation>
    <scope>NUCLEOTIDE SEQUENCE [LARGE SCALE GENOMIC DNA]</scope>
    <source>
        <strain evidence="1 2">Cc12</strain>
    </source>
</reference>
<dbReference type="GeneID" id="69579843"/>
<gene>
    <name evidence="1" type="ORF">CCAN12_620001</name>
</gene>
<evidence type="ECO:0000313" key="1">
    <source>
        <dbReference type="EMBL" id="CEN35551.1"/>
    </source>
</evidence>
<dbReference type="AlphaFoldDB" id="A0A0B7H7G0"/>
<dbReference type="InterPro" id="IPR046228">
    <property type="entry name" value="DUF6261"/>
</dbReference>
<name>A0A0B7H7G0_9FLAO</name>
<organism evidence="1 2">
    <name type="scientific">Capnocytophaga canimorsus</name>
    <dbReference type="NCBI Taxonomy" id="28188"/>
    <lineage>
        <taxon>Bacteria</taxon>
        <taxon>Pseudomonadati</taxon>
        <taxon>Bacteroidota</taxon>
        <taxon>Flavobacteriia</taxon>
        <taxon>Flavobacteriales</taxon>
        <taxon>Flavobacteriaceae</taxon>
        <taxon>Capnocytophaga</taxon>
    </lineage>
</organism>
<accession>A0A0B7H7G0</accession>
<protein>
    <submittedName>
        <fullName evidence="1">Uncharacterized protein</fullName>
    </submittedName>
</protein>
<dbReference type="EMBL" id="CDOE01000059">
    <property type="protein sequence ID" value="CEN35551.1"/>
    <property type="molecule type" value="Genomic_DNA"/>
</dbReference>
<proteinExistence type="predicted"/>
<sequence length="236" mass="26717">MKAGLAKLSTKELATLAEQAINAAKQSHLEEVKAHPFLIQLEEVYAEYVSVLSKSTYSGKGKSVALSDKQRNVAFRALRLVVEAYTLLENNPKAKDAQELLSIIKNYGLNLNKLSYSEQTAQLNKLIENFEKSENISKLNQISATLFFDALKEAQNNFKTLFDEQVIANAKLRKQKNASILRKDLEKNLKRFLDYVTLMMDIAQWKPFYNQLNEYVKAAKKTNSSKNDTTASVAEQ</sequence>